<dbReference type="SUPFAM" id="SSF57997">
    <property type="entry name" value="Tropomyosin"/>
    <property type="match status" value="1"/>
</dbReference>
<name>A0A1Y3BPL5_EURMA</name>
<reference evidence="2 3" key="1">
    <citation type="submission" date="2017-03" db="EMBL/GenBank/DDBJ databases">
        <title>Genome Survey of Euroglyphus maynei.</title>
        <authorList>
            <person name="Arlian L.G."/>
            <person name="Morgan M.S."/>
            <person name="Rider S.D."/>
        </authorList>
    </citation>
    <scope>NUCLEOTIDE SEQUENCE [LARGE SCALE GENOMIC DNA]</scope>
    <source>
        <strain evidence="2">Arlian Lab</strain>
        <tissue evidence="2">Whole body</tissue>
    </source>
</reference>
<comment type="caution">
    <text evidence="2">The sequence shown here is derived from an EMBL/GenBank/DDBJ whole genome shotgun (WGS) entry which is preliminary data.</text>
</comment>
<protein>
    <submittedName>
        <fullName evidence="2">Uncharacterized protein</fullName>
    </submittedName>
</protein>
<evidence type="ECO:0000313" key="3">
    <source>
        <dbReference type="Proteomes" id="UP000194236"/>
    </source>
</evidence>
<organism evidence="2 3">
    <name type="scientific">Euroglyphus maynei</name>
    <name type="common">Mayne's house dust mite</name>
    <dbReference type="NCBI Taxonomy" id="6958"/>
    <lineage>
        <taxon>Eukaryota</taxon>
        <taxon>Metazoa</taxon>
        <taxon>Ecdysozoa</taxon>
        <taxon>Arthropoda</taxon>
        <taxon>Chelicerata</taxon>
        <taxon>Arachnida</taxon>
        <taxon>Acari</taxon>
        <taxon>Acariformes</taxon>
        <taxon>Sarcoptiformes</taxon>
        <taxon>Astigmata</taxon>
        <taxon>Psoroptidia</taxon>
        <taxon>Analgoidea</taxon>
        <taxon>Pyroglyphidae</taxon>
        <taxon>Pyroglyphinae</taxon>
        <taxon>Euroglyphus</taxon>
    </lineage>
</organism>
<gene>
    <name evidence="2" type="ORF">BLA29_008282</name>
</gene>
<keyword evidence="1" id="KW-0175">Coiled coil</keyword>
<keyword evidence="3" id="KW-1185">Reference proteome</keyword>
<evidence type="ECO:0000313" key="2">
    <source>
        <dbReference type="EMBL" id="OTF82732.1"/>
    </source>
</evidence>
<dbReference type="EMBL" id="MUJZ01006976">
    <property type="protein sequence ID" value="OTF82732.1"/>
    <property type="molecule type" value="Genomic_DNA"/>
</dbReference>
<evidence type="ECO:0000256" key="1">
    <source>
        <dbReference type="SAM" id="Coils"/>
    </source>
</evidence>
<dbReference type="OrthoDB" id="6515823at2759"/>
<sequence length="261" mass="30635">MKEIESCKRKNADLHYLVEKTTNDLNRSNNENEQLQKKNEKYRKLLKCCDEQLDQYNNKIPNLLNQQKSQSSDTISSLNGQLMELQKKNQILRNEVEELQTKLIEQQKRTESIVENEKLENNRLQRQLQIEHSKCERMEEEIQHQQMIVDNKEQELFAIKEEAAGHITKISQITKERFELETKCELFAQEIESLNERVESLRCNLNEKSDEIYLLEETISQQRKLIDYIQSNCKCLEKKKQFTLFSFGSKSANGGTAASGG</sequence>
<accession>A0A1Y3BPL5</accession>
<dbReference type="Proteomes" id="UP000194236">
    <property type="component" value="Unassembled WGS sequence"/>
</dbReference>
<feature type="non-terminal residue" evidence="2">
    <location>
        <position position="261"/>
    </location>
</feature>
<dbReference type="AlphaFoldDB" id="A0A1Y3BPL5"/>
<proteinExistence type="predicted"/>
<feature type="coiled-coil region" evidence="1">
    <location>
        <begin position="18"/>
        <end position="211"/>
    </location>
</feature>